<dbReference type="GO" id="GO:0019722">
    <property type="term" value="P:calcium-mediated signaling"/>
    <property type="evidence" value="ECO:0007669"/>
    <property type="project" value="TreeGrafter"/>
</dbReference>
<dbReference type="AlphaFoldDB" id="A0A0D3ATU0"/>
<dbReference type="GO" id="GO:0005576">
    <property type="term" value="C:extracellular region"/>
    <property type="evidence" value="ECO:0007669"/>
    <property type="project" value="UniProtKB-SubCell"/>
</dbReference>
<keyword evidence="3" id="KW-0964">Secreted</keyword>
<evidence type="ECO:0000256" key="3">
    <source>
        <dbReference type="ARBA" id="ARBA00022525"/>
    </source>
</evidence>
<organism evidence="8 9">
    <name type="scientific">Brassica oleracea var. oleracea</name>
    <dbReference type="NCBI Taxonomy" id="109376"/>
    <lineage>
        <taxon>Eukaryota</taxon>
        <taxon>Viridiplantae</taxon>
        <taxon>Streptophyta</taxon>
        <taxon>Embryophyta</taxon>
        <taxon>Tracheophyta</taxon>
        <taxon>Spermatophyta</taxon>
        <taxon>Magnoliopsida</taxon>
        <taxon>eudicotyledons</taxon>
        <taxon>Gunneridae</taxon>
        <taxon>Pentapetalae</taxon>
        <taxon>rosids</taxon>
        <taxon>malvids</taxon>
        <taxon>Brassicales</taxon>
        <taxon>Brassicaceae</taxon>
        <taxon>Brassiceae</taxon>
        <taxon>Brassica</taxon>
    </lineage>
</organism>
<evidence type="ECO:0000256" key="1">
    <source>
        <dbReference type="ARBA" id="ARBA00004613"/>
    </source>
</evidence>
<reference evidence="8" key="2">
    <citation type="submission" date="2015-03" db="UniProtKB">
        <authorList>
            <consortium name="EnsemblPlants"/>
        </authorList>
    </citation>
    <scope>IDENTIFICATION</scope>
</reference>
<dbReference type="InterPro" id="IPR008801">
    <property type="entry name" value="RALF"/>
</dbReference>
<keyword evidence="6" id="KW-1015">Disulfide bond</keyword>
<keyword evidence="9" id="KW-1185">Reference proteome</keyword>
<evidence type="ECO:0000313" key="9">
    <source>
        <dbReference type="Proteomes" id="UP000032141"/>
    </source>
</evidence>
<evidence type="ECO:0000256" key="7">
    <source>
        <dbReference type="SAM" id="SignalP"/>
    </source>
</evidence>
<dbReference type="RefSeq" id="XP_013620029.1">
    <property type="nucleotide sequence ID" value="XM_013764575.1"/>
</dbReference>
<dbReference type="KEGG" id="boe:106326660"/>
<dbReference type="EnsemblPlants" id="Bo2g120490.1">
    <property type="protein sequence ID" value="Bo2g120490.1"/>
    <property type="gene ID" value="Bo2g120490"/>
</dbReference>
<dbReference type="Pfam" id="PF05498">
    <property type="entry name" value="RALF"/>
    <property type="match status" value="1"/>
</dbReference>
<evidence type="ECO:0000256" key="2">
    <source>
        <dbReference type="ARBA" id="ARBA00009178"/>
    </source>
</evidence>
<dbReference type="PANTHER" id="PTHR33136:SF48">
    <property type="entry name" value="PROTEIN RALF-LIKE 14-RELATED"/>
    <property type="match status" value="1"/>
</dbReference>
<comment type="similarity">
    <text evidence="2">Belongs to the plant rapid alkalinization factor (RALF) family.</text>
</comment>
<reference evidence="8 9" key="1">
    <citation type="journal article" date="2014" name="Genome Biol.">
        <title>Transcriptome and methylome profiling reveals relics of genome dominance in the mesopolyploid Brassica oleracea.</title>
        <authorList>
            <person name="Parkin I.A."/>
            <person name="Koh C."/>
            <person name="Tang H."/>
            <person name="Robinson S.J."/>
            <person name="Kagale S."/>
            <person name="Clarke W.E."/>
            <person name="Town C.D."/>
            <person name="Nixon J."/>
            <person name="Krishnakumar V."/>
            <person name="Bidwell S.L."/>
            <person name="Denoeud F."/>
            <person name="Belcram H."/>
            <person name="Links M.G."/>
            <person name="Just J."/>
            <person name="Clarke C."/>
            <person name="Bender T."/>
            <person name="Huebert T."/>
            <person name="Mason A.S."/>
            <person name="Pires J.C."/>
            <person name="Barker G."/>
            <person name="Moore J."/>
            <person name="Walley P.G."/>
            <person name="Manoli S."/>
            <person name="Batley J."/>
            <person name="Edwards D."/>
            <person name="Nelson M.N."/>
            <person name="Wang X."/>
            <person name="Paterson A.H."/>
            <person name="King G."/>
            <person name="Bancroft I."/>
            <person name="Chalhoub B."/>
            <person name="Sharpe A.G."/>
        </authorList>
    </citation>
    <scope>NUCLEOTIDE SEQUENCE</scope>
    <source>
        <strain evidence="8 9">cv. TO1000</strain>
    </source>
</reference>
<dbReference type="GO" id="GO:0040008">
    <property type="term" value="P:regulation of growth"/>
    <property type="evidence" value="ECO:0007669"/>
    <property type="project" value="UniProtKB-ARBA"/>
</dbReference>
<dbReference type="OrthoDB" id="1056377at2759"/>
<keyword evidence="5 7" id="KW-0732">Signal</keyword>
<protein>
    <submittedName>
        <fullName evidence="8">Uncharacterized protein</fullName>
    </submittedName>
</protein>
<dbReference type="GeneID" id="106326660"/>
<evidence type="ECO:0000256" key="6">
    <source>
        <dbReference type="ARBA" id="ARBA00023157"/>
    </source>
</evidence>
<keyword evidence="4" id="KW-0372">Hormone</keyword>
<dbReference type="HOGENOM" id="CLU_2295534_0_0_1"/>
<evidence type="ECO:0000256" key="4">
    <source>
        <dbReference type="ARBA" id="ARBA00022702"/>
    </source>
</evidence>
<name>A0A0D3ATU0_BRAOL</name>
<comment type="subcellular location">
    <subcellularLocation>
        <location evidence="1">Secreted</location>
    </subcellularLocation>
</comment>
<accession>A0A0D3ATU0</accession>
<feature type="chain" id="PRO_5002272483" evidence="7">
    <location>
        <begin position="20"/>
        <end position="106"/>
    </location>
</feature>
<proteinExistence type="inferred from homology"/>
<feature type="signal peptide" evidence="7">
    <location>
        <begin position="1"/>
        <end position="19"/>
    </location>
</feature>
<evidence type="ECO:0000256" key="5">
    <source>
        <dbReference type="ARBA" id="ARBA00022729"/>
    </source>
</evidence>
<dbReference type="Gramene" id="Bo2g120490.1">
    <property type="protein sequence ID" value="Bo2g120490.1"/>
    <property type="gene ID" value="Bo2g120490"/>
</dbReference>
<dbReference type="Proteomes" id="UP000032141">
    <property type="component" value="Chromosome C2"/>
</dbReference>
<sequence>MMNIVKFLIIAIVGTISVALCPTFVQSRKTKCDWLGGNCIKGGEEETMKMSSGLDVSRRVLQATRYINYDALKHNVPAKQHGQRDRPDNPYRRGCTLATKCYRLTD</sequence>
<evidence type="ECO:0000313" key="8">
    <source>
        <dbReference type="EnsemblPlants" id="Bo2g120490.1"/>
    </source>
</evidence>
<dbReference type="PANTHER" id="PTHR33136">
    <property type="entry name" value="RAPID ALKALINIZATION FACTOR-LIKE"/>
    <property type="match status" value="1"/>
</dbReference>
<dbReference type="GO" id="GO:0009506">
    <property type="term" value="C:plasmodesma"/>
    <property type="evidence" value="ECO:0007669"/>
    <property type="project" value="TreeGrafter"/>
</dbReference>
<dbReference type="GO" id="GO:0005179">
    <property type="term" value="F:hormone activity"/>
    <property type="evidence" value="ECO:0007669"/>
    <property type="project" value="UniProtKB-KW"/>
</dbReference>
<dbReference type="OMA" id="TGCYRFT"/>